<proteinExistence type="predicted"/>
<accession>A0A381T1Y1</accession>
<evidence type="ECO:0008006" key="2">
    <source>
        <dbReference type="Google" id="ProtNLM"/>
    </source>
</evidence>
<sequence length="51" mass="5792">MSQHPSLKVGGAAEAKRTVLTRYERVELLRKRGELKEGDRITGLKKTKPEE</sequence>
<reference evidence="1" key="1">
    <citation type="submission" date="2018-05" db="EMBL/GenBank/DDBJ databases">
        <authorList>
            <person name="Lanie J.A."/>
            <person name="Ng W.-L."/>
            <person name="Kazmierczak K.M."/>
            <person name="Andrzejewski T.M."/>
            <person name="Davidsen T.M."/>
            <person name="Wayne K.J."/>
            <person name="Tettelin H."/>
            <person name="Glass J.I."/>
            <person name="Rusch D."/>
            <person name="Podicherti R."/>
            <person name="Tsui H.-C.T."/>
            <person name="Winkler M.E."/>
        </authorList>
    </citation>
    <scope>NUCLEOTIDE SEQUENCE</scope>
</reference>
<protein>
    <recommendedName>
        <fullName evidence="2">Small basic protein</fullName>
    </recommendedName>
</protein>
<dbReference type="EMBL" id="UINC01003842">
    <property type="protein sequence ID" value="SVA09704.1"/>
    <property type="molecule type" value="Genomic_DNA"/>
</dbReference>
<dbReference type="NCBIfam" id="TIGR04137">
    <property type="entry name" value="Chlam_Ver_rRNA"/>
    <property type="match status" value="1"/>
</dbReference>
<dbReference type="AlphaFoldDB" id="A0A381T1Y1"/>
<evidence type="ECO:0000313" key="1">
    <source>
        <dbReference type="EMBL" id="SVA09704.1"/>
    </source>
</evidence>
<organism evidence="1">
    <name type="scientific">marine metagenome</name>
    <dbReference type="NCBI Taxonomy" id="408172"/>
    <lineage>
        <taxon>unclassified sequences</taxon>
        <taxon>metagenomes</taxon>
        <taxon>ecological metagenomes</taxon>
    </lineage>
</organism>
<gene>
    <name evidence="1" type="ORF">METZ01_LOCUS62558</name>
</gene>
<name>A0A381T1Y1_9ZZZZ</name>
<dbReference type="InterPro" id="IPR026405">
    <property type="entry name" value="Chlam/Ver/Plancto_rRNA"/>
</dbReference>